<dbReference type="EMBL" id="JBHTCP010000016">
    <property type="protein sequence ID" value="MFC7372047.1"/>
    <property type="molecule type" value="Genomic_DNA"/>
</dbReference>
<name>A0ABW2NN40_9BACL</name>
<accession>A0ABW2NN40</accession>
<organism evidence="2 3">
    <name type="scientific">Fictibacillus iocasae</name>
    <dbReference type="NCBI Taxonomy" id="2715437"/>
    <lineage>
        <taxon>Bacteria</taxon>
        <taxon>Bacillati</taxon>
        <taxon>Bacillota</taxon>
        <taxon>Bacilli</taxon>
        <taxon>Bacillales</taxon>
        <taxon>Fictibacillaceae</taxon>
        <taxon>Fictibacillus</taxon>
    </lineage>
</organism>
<feature type="region of interest" description="Disordered" evidence="1">
    <location>
        <begin position="48"/>
        <end position="79"/>
    </location>
</feature>
<feature type="compositionally biased region" description="Basic and acidic residues" evidence="1">
    <location>
        <begin position="48"/>
        <end position="60"/>
    </location>
</feature>
<dbReference type="InterPro" id="IPR025953">
    <property type="entry name" value="YlbD_coat"/>
</dbReference>
<dbReference type="Pfam" id="PF14071">
    <property type="entry name" value="YlbD_coat"/>
    <property type="match status" value="1"/>
</dbReference>
<reference evidence="3" key="1">
    <citation type="journal article" date="2019" name="Int. J. Syst. Evol. Microbiol.">
        <title>The Global Catalogue of Microorganisms (GCM) 10K type strain sequencing project: providing services to taxonomists for standard genome sequencing and annotation.</title>
        <authorList>
            <consortium name="The Broad Institute Genomics Platform"/>
            <consortium name="The Broad Institute Genome Sequencing Center for Infectious Disease"/>
            <person name="Wu L."/>
            <person name="Ma J."/>
        </authorList>
    </citation>
    <scope>NUCLEOTIDE SEQUENCE [LARGE SCALE GENOMIC DNA]</scope>
    <source>
        <strain evidence="3">NBRC 106396</strain>
    </source>
</reference>
<sequence length="146" mass="16940">MGKSKVEEFKKFIVKHPAIIKEVRDHQKTWKEVYKDWATLGEDHEIWQRGMKEENKKNDQAKSSAKQKSEKKTDQEKKRKELTVGEIVSMLGKINVSDLQQYISQFGGAVEGIQQLIQHFQSNPQVPTAAEREKAASFQTFQTYKD</sequence>
<evidence type="ECO:0000313" key="3">
    <source>
        <dbReference type="Proteomes" id="UP001596549"/>
    </source>
</evidence>
<evidence type="ECO:0000313" key="2">
    <source>
        <dbReference type="EMBL" id="MFC7372047.1"/>
    </source>
</evidence>
<feature type="compositionally biased region" description="Basic and acidic residues" evidence="1">
    <location>
        <begin position="67"/>
        <end position="79"/>
    </location>
</feature>
<feature type="region of interest" description="Disordered" evidence="1">
    <location>
        <begin position="124"/>
        <end position="146"/>
    </location>
</feature>
<keyword evidence="2" id="KW-0167">Capsid protein</keyword>
<proteinExistence type="predicted"/>
<dbReference type="RefSeq" id="WP_379749244.1">
    <property type="nucleotide sequence ID" value="NZ_JBHTCP010000016.1"/>
</dbReference>
<keyword evidence="3" id="KW-1185">Reference proteome</keyword>
<keyword evidence="2" id="KW-0946">Virion</keyword>
<feature type="compositionally biased region" description="Polar residues" evidence="1">
    <location>
        <begin position="137"/>
        <end position="146"/>
    </location>
</feature>
<evidence type="ECO:0000256" key="1">
    <source>
        <dbReference type="SAM" id="MobiDB-lite"/>
    </source>
</evidence>
<comment type="caution">
    <text evidence="2">The sequence shown here is derived from an EMBL/GenBank/DDBJ whole genome shotgun (WGS) entry which is preliminary data.</text>
</comment>
<dbReference type="Proteomes" id="UP001596549">
    <property type="component" value="Unassembled WGS sequence"/>
</dbReference>
<protein>
    <submittedName>
        <fullName evidence="2">Spore coat protein YlbD</fullName>
    </submittedName>
</protein>
<gene>
    <name evidence="2" type="primary">ylbD</name>
    <name evidence="2" type="ORF">ACFQPF_10170</name>
</gene>